<proteinExistence type="inferred from homology"/>
<dbReference type="Gene3D" id="1.20.1600.10">
    <property type="entry name" value="Outer membrane efflux proteins (OEP)"/>
    <property type="match status" value="1"/>
</dbReference>
<comment type="subcellular location">
    <subcellularLocation>
        <location evidence="2">Cell membrane</location>
        <topology evidence="2">Lipid-anchor</topology>
    </subcellularLocation>
</comment>
<keyword evidence="2" id="KW-1134">Transmembrane beta strand</keyword>
<dbReference type="AlphaFoldDB" id="A0AA43M831"/>
<name>A0AA43M831_9BURK</name>
<feature type="region of interest" description="Disordered" evidence="3">
    <location>
        <begin position="481"/>
        <end position="503"/>
    </location>
</feature>
<keyword evidence="2" id="KW-0732">Signal</keyword>
<evidence type="ECO:0000313" key="5">
    <source>
        <dbReference type="Proteomes" id="UP001161160"/>
    </source>
</evidence>
<evidence type="ECO:0000256" key="3">
    <source>
        <dbReference type="SAM" id="MobiDB-lite"/>
    </source>
</evidence>
<evidence type="ECO:0000256" key="2">
    <source>
        <dbReference type="RuleBase" id="RU362097"/>
    </source>
</evidence>
<evidence type="ECO:0000313" key="4">
    <source>
        <dbReference type="EMBL" id="MDH6502814.1"/>
    </source>
</evidence>
<organism evidence="4 5">
    <name type="scientific">Polynucleobacter sphagniphilus</name>
    <dbReference type="NCBI Taxonomy" id="1743169"/>
    <lineage>
        <taxon>Bacteria</taxon>
        <taxon>Pseudomonadati</taxon>
        <taxon>Pseudomonadota</taxon>
        <taxon>Betaproteobacteria</taxon>
        <taxon>Burkholderiales</taxon>
        <taxon>Burkholderiaceae</taxon>
        <taxon>Polynucleobacter</taxon>
    </lineage>
</organism>
<dbReference type="PANTHER" id="PTHR30203:SF33">
    <property type="entry name" value="BLR4455 PROTEIN"/>
    <property type="match status" value="1"/>
</dbReference>
<dbReference type="RefSeq" id="WP_280756455.1">
    <property type="nucleotide sequence ID" value="NZ_JARXXW010000001.1"/>
</dbReference>
<keyword evidence="2" id="KW-0564">Palmitate</keyword>
<dbReference type="Pfam" id="PF02321">
    <property type="entry name" value="OEP"/>
    <property type="match status" value="2"/>
</dbReference>
<dbReference type="GO" id="GO:0015562">
    <property type="term" value="F:efflux transmembrane transporter activity"/>
    <property type="evidence" value="ECO:0007669"/>
    <property type="project" value="InterPro"/>
</dbReference>
<comment type="similarity">
    <text evidence="1 2">Belongs to the outer membrane factor (OMF) (TC 1.B.17) family.</text>
</comment>
<dbReference type="GO" id="GO:0005886">
    <property type="term" value="C:plasma membrane"/>
    <property type="evidence" value="ECO:0007669"/>
    <property type="project" value="UniProtKB-SubCell"/>
</dbReference>
<reference evidence="4" key="1">
    <citation type="submission" date="2023-04" db="EMBL/GenBank/DDBJ databases">
        <title>Genome Encyclopedia of Bacteria and Archaea VI: Functional Genomics of Type Strains.</title>
        <authorList>
            <person name="Whitman W."/>
        </authorList>
    </citation>
    <scope>NUCLEOTIDE SEQUENCE</scope>
    <source>
        <strain evidence="4">Enz.4-51</strain>
    </source>
</reference>
<dbReference type="PROSITE" id="PS51257">
    <property type="entry name" value="PROKAR_LIPOPROTEIN"/>
    <property type="match status" value="1"/>
</dbReference>
<keyword evidence="5" id="KW-1185">Reference proteome</keyword>
<keyword evidence="2" id="KW-0472">Membrane</keyword>
<accession>A0AA43M831</accession>
<dbReference type="InterPro" id="IPR003423">
    <property type="entry name" value="OMP_efflux"/>
</dbReference>
<feature type="compositionally biased region" description="Polar residues" evidence="3">
    <location>
        <begin position="489"/>
        <end position="503"/>
    </location>
</feature>
<sequence>MHNFKKRILVASLGALVGSGLISCAVGPDYKRPDVVPASTSSFTRDANAVETAKPSTIDQDWWKAYGSPQLNDLVELALKNNPNIEAASANLRVAQQNVIAQQGFFFPQVNAGYAVSRQSTGNNLQPAINVTPPSIYTFQTAQLSVGFTPDIFGGNRRAVESLVGQANSQQYQLDALRITIITNVIATAAQEAVYREELQSAIQSVEAQRLQLEHTGHMVRLGYLGGMDLANAQSAYAAAAAQVPTLRKMHEQALDLLAVYCGKFPNEQLLLPNLESLHIPENLPNALPSSLVTQRPDVRAAEELVRASNAQIGVAIANRIPQFSITGVVGGVTGPAFSNLFGNDSIWGLTGGVTAPIFAGGTLAARQKAAEAGLDASVAQYKATVLTAFQNVADTLYALNNDGKLYALAKDSEQANKTVYEMTQSQLKLGYASEPGMLMAQQQYLQSKINRVQAFAVYLGDTAALYQSLGGGWVSPEQAQAAQKAKETPSQANQSPLQKLLD</sequence>
<keyword evidence="2" id="KW-0812">Transmembrane</keyword>
<dbReference type="EMBL" id="JARXYA010000001">
    <property type="protein sequence ID" value="MDH6502814.1"/>
    <property type="molecule type" value="Genomic_DNA"/>
</dbReference>
<dbReference type="NCBIfam" id="TIGR01845">
    <property type="entry name" value="outer_NodT"/>
    <property type="match status" value="1"/>
</dbReference>
<feature type="signal peptide" evidence="2">
    <location>
        <begin position="1"/>
        <end position="24"/>
    </location>
</feature>
<feature type="chain" id="PRO_5041488704" evidence="2">
    <location>
        <begin position="25"/>
        <end position="503"/>
    </location>
</feature>
<protein>
    <submittedName>
        <fullName evidence="4">NodT family efflux transporter outer membrane factor (OMF) lipoprotein</fullName>
    </submittedName>
</protein>
<keyword evidence="2 4" id="KW-0449">Lipoprotein</keyword>
<dbReference type="PANTHER" id="PTHR30203">
    <property type="entry name" value="OUTER MEMBRANE CATION EFFLUX PROTEIN"/>
    <property type="match status" value="1"/>
</dbReference>
<dbReference type="InterPro" id="IPR010131">
    <property type="entry name" value="MdtP/NodT-like"/>
</dbReference>
<gene>
    <name evidence="4" type="ORF">M2127_000097</name>
</gene>
<comment type="caution">
    <text evidence="4">The sequence shown here is derived from an EMBL/GenBank/DDBJ whole genome shotgun (WGS) entry which is preliminary data.</text>
</comment>
<dbReference type="Proteomes" id="UP001161160">
    <property type="component" value="Unassembled WGS sequence"/>
</dbReference>
<dbReference type="SUPFAM" id="SSF56954">
    <property type="entry name" value="Outer membrane efflux proteins (OEP)"/>
    <property type="match status" value="1"/>
</dbReference>
<evidence type="ECO:0000256" key="1">
    <source>
        <dbReference type="ARBA" id="ARBA00007613"/>
    </source>
</evidence>